<reference evidence="3" key="1">
    <citation type="journal article" date="2019" name="Microbiology">
        <title>Complete Genome Sequence of an Uncultured Bacterium of the Candidate Phylum Bipolaricaulota.</title>
        <authorList>
            <person name="Kadnikov V.V."/>
            <person name="Mardanov A.V."/>
            <person name="Beletsky A.V."/>
            <person name="Frank Y.A."/>
            <person name="Karnachuk O.V."/>
            <person name="Ravin N.V."/>
        </authorList>
    </citation>
    <scope>NUCLEOTIDE SEQUENCE [LARGE SCALE GENOMIC DNA]</scope>
</reference>
<dbReference type="EMBL" id="CP046457">
    <property type="protein sequence ID" value="QGT99825.1"/>
    <property type="molecule type" value="Genomic_DNA"/>
</dbReference>
<dbReference type="Proteomes" id="UP000426444">
    <property type="component" value="Chromosome"/>
</dbReference>
<sequence length="121" mass="13066">MIVKKDLGDIVIDEAVFIQIAQESAKEVEGVTLVSDFIGDVGQKIGVSTNSKRATKVKEEGENIAIALNCEIDYGFNIPEKVKELQEVVGGTITGMTDTIPSVINVNVLKIKLYDNSRPTG</sequence>
<accession>A0A6I6DAV2</accession>
<dbReference type="PANTHER" id="PTHR34297">
    <property type="entry name" value="HYPOTHETICAL CYTOSOLIC PROTEIN-RELATED"/>
    <property type="match status" value="1"/>
</dbReference>
<dbReference type="InterPro" id="IPR005531">
    <property type="entry name" value="Asp23"/>
</dbReference>
<comment type="similarity">
    <text evidence="1">Belongs to the asp23 family.</text>
</comment>
<dbReference type="OrthoDB" id="9793465at2"/>
<gene>
    <name evidence="2" type="ORF">SYNTR_1232</name>
</gene>
<evidence type="ECO:0000256" key="1">
    <source>
        <dbReference type="ARBA" id="ARBA00005721"/>
    </source>
</evidence>
<keyword evidence="3" id="KW-1185">Reference proteome</keyword>
<protein>
    <recommendedName>
        <fullName evidence="4">Alkaline shock protein</fullName>
    </recommendedName>
</protein>
<organism evidence="2 3">
    <name type="scientific">Candidatus Syntrophocurvum alkaliphilum</name>
    <dbReference type="NCBI Taxonomy" id="2293317"/>
    <lineage>
        <taxon>Bacteria</taxon>
        <taxon>Bacillati</taxon>
        <taxon>Bacillota</taxon>
        <taxon>Clostridia</taxon>
        <taxon>Eubacteriales</taxon>
        <taxon>Syntrophomonadaceae</taxon>
        <taxon>Candidatus Syntrophocurvum</taxon>
    </lineage>
</organism>
<dbReference type="AlphaFoldDB" id="A0A6I6DAV2"/>
<evidence type="ECO:0000313" key="2">
    <source>
        <dbReference type="EMBL" id="QGT99825.1"/>
    </source>
</evidence>
<proteinExistence type="inferred from homology"/>
<evidence type="ECO:0000313" key="3">
    <source>
        <dbReference type="Proteomes" id="UP000426444"/>
    </source>
</evidence>
<dbReference type="PANTHER" id="PTHR34297:SF1">
    <property type="entry name" value="ASP23_GLS24 FAMILY ENVELOPE STRESS RESPONSE PROTEIN"/>
    <property type="match status" value="1"/>
</dbReference>
<dbReference type="RefSeq" id="WP_156203678.1">
    <property type="nucleotide sequence ID" value="NZ_CP046457.1"/>
</dbReference>
<evidence type="ECO:0008006" key="4">
    <source>
        <dbReference type="Google" id="ProtNLM"/>
    </source>
</evidence>
<name>A0A6I6DAV2_9FIRM</name>
<dbReference type="KEGG" id="salq:SYNTR_1232"/>
<dbReference type="Pfam" id="PF03780">
    <property type="entry name" value="Asp23"/>
    <property type="match status" value="1"/>
</dbReference>